<feature type="compositionally biased region" description="Basic and acidic residues" evidence="1">
    <location>
        <begin position="663"/>
        <end position="682"/>
    </location>
</feature>
<feature type="region of interest" description="Disordered" evidence="1">
    <location>
        <begin position="572"/>
        <end position="591"/>
    </location>
</feature>
<feature type="region of interest" description="Disordered" evidence="1">
    <location>
        <begin position="115"/>
        <end position="153"/>
    </location>
</feature>
<evidence type="ECO:0000313" key="3">
    <source>
        <dbReference type="Proteomes" id="UP000323386"/>
    </source>
</evidence>
<gene>
    <name evidence="2" type="ORF">PSFLO_02541</name>
</gene>
<name>A0A5C3F0U1_9BASI</name>
<sequence length="903" mass="93280">MRLPTGSAAACISAAAVDASRGGARAGVVVLGGPQTTTTAAVLVAARLCVRRPKLHTRPRGDSGVCWAATLSFPPFPPCHHHHHHHLSILFLPAPARMSSDTYFTHIHRDPIRHPTSAAHHTTTRHGEGSGGHHRARAVGPHSTGASSFPPLYLDPQDPRYQDLLDGGLGLGGSGGLALGSTYHHHPQLTRLVSHFLSDSAAHPSSAAWLGAAAAGAGHDDDADDSAPLAGAGGWDGVASIPQPRIANEYIALNEDLVPAPLDLDGDTLPSEQHASYPFGNLFGPADGTLTADSAVLGHGSGAGQQAPSWASSVGLSGLGASGGPARLGGLDLISGLGVSGSGRRGAVPSSWNDSINRASRTKLVGTGGAALDYGAEALSSSSSSSAHAAHPDEELFEGQSGGGGGGGGGSGGSSRLAPPPLYTGRGSALATGAGPPGRTKRADLIASAQALNVSPLLLFRTSTSTVLAPPTWPFRRYGPGPTSYAALLRPSSNIHGDGPASAATAASLGGLPASAKIVREVWTDLALEELVPRHLGVTAATRHLFPASLVDEVPHGDGEGDADDVSVAAIDAGAGGSGGRERERKRKRVVDTDAGFARRIGTSETDPLDRLGGIAREVRGHAARVWGTATGRDARPRTVPSPHPVTGDGDDSMTTQQRRRRRESDFAAESRRDAALRRSDGVRYGFSLPPPRVGSGSGSTAAAGRGFRPFGETQHPDENEDEDDGDEGEEEGQGQGGRGDGIGYETARRVYLQEERDRVFPFLASRSAVGGGVGVGGGGMGGGGGGMGTRATYRVRGWRSLHGLVPPPASGWGHPPEEDEDEDEDEATDEEEEGMERSAPSLRLRFSNRSPPSSPQPQPQPQQQGRNWSRVQHHDDDDDDADEGEGEQSVSDHDGSDAVDYE</sequence>
<protein>
    <submittedName>
        <fullName evidence="2">Uncharacterized protein</fullName>
    </submittedName>
</protein>
<dbReference type="OrthoDB" id="2351920at2759"/>
<feature type="compositionally biased region" description="Gly residues" evidence="1">
    <location>
        <begin position="770"/>
        <end position="789"/>
    </location>
</feature>
<reference evidence="2 3" key="1">
    <citation type="submission" date="2018-03" db="EMBL/GenBank/DDBJ databases">
        <authorList>
            <person name="Guldener U."/>
        </authorList>
    </citation>
    <scope>NUCLEOTIDE SEQUENCE [LARGE SCALE GENOMIC DNA]</scope>
    <source>
        <strain evidence="2 3">DAOM196992</strain>
    </source>
</reference>
<dbReference type="AlphaFoldDB" id="A0A5C3F0U1"/>
<evidence type="ECO:0000256" key="1">
    <source>
        <dbReference type="SAM" id="MobiDB-lite"/>
    </source>
</evidence>
<evidence type="ECO:0000313" key="2">
    <source>
        <dbReference type="EMBL" id="SPO37069.1"/>
    </source>
</evidence>
<feature type="region of interest" description="Disordered" evidence="1">
    <location>
        <begin position="626"/>
        <end position="750"/>
    </location>
</feature>
<feature type="compositionally biased region" description="Gly residues" evidence="1">
    <location>
        <begin position="400"/>
        <end position="413"/>
    </location>
</feature>
<feature type="region of interest" description="Disordered" evidence="1">
    <location>
        <begin position="383"/>
        <end position="441"/>
    </location>
</feature>
<accession>A0A5C3F0U1</accession>
<dbReference type="Proteomes" id="UP000323386">
    <property type="component" value="Unassembled WGS sequence"/>
</dbReference>
<feature type="compositionally biased region" description="Acidic residues" evidence="1">
    <location>
        <begin position="877"/>
        <end position="887"/>
    </location>
</feature>
<keyword evidence="3" id="KW-1185">Reference proteome</keyword>
<organism evidence="2 3">
    <name type="scientific">Pseudozyma flocculosa</name>
    <dbReference type="NCBI Taxonomy" id="84751"/>
    <lineage>
        <taxon>Eukaryota</taxon>
        <taxon>Fungi</taxon>
        <taxon>Dikarya</taxon>
        <taxon>Basidiomycota</taxon>
        <taxon>Ustilaginomycotina</taxon>
        <taxon>Ustilaginomycetes</taxon>
        <taxon>Ustilaginales</taxon>
        <taxon>Ustilaginaceae</taxon>
        <taxon>Pseudozyma</taxon>
    </lineage>
</organism>
<feature type="compositionally biased region" description="Acidic residues" evidence="1">
    <location>
        <begin position="818"/>
        <end position="835"/>
    </location>
</feature>
<proteinExistence type="predicted"/>
<feature type="compositionally biased region" description="Gly residues" evidence="1">
    <location>
        <begin position="734"/>
        <end position="743"/>
    </location>
</feature>
<feature type="compositionally biased region" description="Acidic residues" evidence="1">
    <location>
        <begin position="719"/>
        <end position="733"/>
    </location>
</feature>
<dbReference type="EMBL" id="OOIP01000006">
    <property type="protein sequence ID" value="SPO37069.1"/>
    <property type="molecule type" value="Genomic_DNA"/>
</dbReference>
<feature type="region of interest" description="Disordered" evidence="1">
    <location>
        <begin position="768"/>
        <end position="903"/>
    </location>
</feature>